<name>A0ABV4P3U1_9GAMM</name>
<dbReference type="CDD" id="cd03819">
    <property type="entry name" value="GT4_WavL-like"/>
    <property type="match status" value="1"/>
</dbReference>
<dbReference type="Gene3D" id="3.40.50.2000">
    <property type="entry name" value="Glycogen Phosphorylase B"/>
    <property type="match status" value="2"/>
</dbReference>
<dbReference type="EMBL" id="JBGMEK010000064">
    <property type="protein sequence ID" value="MFA0812999.1"/>
    <property type="molecule type" value="Genomic_DNA"/>
</dbReference>
<dbReference type="SUPFAM" id="SSF53756">
    <property type="entry name" value="UDP-Glycosyltransferase/glycogen phosphorylase"/>
    <property type="match status" value="1"/>
</dbReference>
<accession>A0ABV4P3U1</accession>
<evidence type="ECO:0000313" key="3">
    <source>
        <dbReference type="EMBL" id="MFA0812999.1"/>
    </source>
</evidence>
<reference evidence="3 4" key="1">
    <citation type="submission" date="2024-08" db="EMBL/GenBank/DDBJ databases">
        <authorList>
            <person name="Ishaq N."/>
        </authorList>
    </citation>
    <scope>NUCLEOTIDE SEQUENCE [LARGE SCALE GENOMIC DNA]</scope>
    <source>
        <strain evidence="3 4">DSM 18651</strain>
    </source>
</reference>
<evidence type="ECO:0000259" key="2">
    <source>
        <dbReference type="Pfam" id="PF13439"/>
    </source>
</evidence>
<dbReference type="PANTHER" id="PTHR12526">
    <property type="entry name" value="GLYCOSYLTRANSFERASE"/>
    <property type="match status" value="1"/>
</dbReference>
<dbReference type="Pfam" id="PF13439">
    <property type="entry name" value="Glyco_transf_4"/>
    <property type="match status" value="1"/>
</dbReference>
<dbReference type="Pfam" id="PF00534">
    <property type="entry name" value="Glycos_transf_1"/>
    <property type="match status" value="1"/>
</dbReference>
<gene>
    <name evidence="3" type="ORF">ACCI49_19000</name>
</gene>
<feature type="domain" description="Glycosyltransferase subfamily 4-like N-terminal" evidence="2">
    <location>
        <begin position="17"/>
        <end position="171"/>
    </location>
</feature>
<dbReference type="InterPro" id="IPR001296">
    <property type="entry name" value="Glyco_trans_1"/>
</dbReference>
<dbReference type="InterPro" id="IPR028098">
    <property type="entry name" value="Glyco_trans_4-like_N"/>
</dbReference>
<dbReference type="Proteomes" id="UP001569428">
    <property type="component" value="Unassembled WGS sequence"/>
</dbReference>
<feature type="domain" description="Glycosyl transferase family 1" evidence="1">
    <location>
        <begin position="194"/>
        <end position="349"/>
    </location>
</feature>
<dbReference type="RefSeq" id="WP_371840742.1">
    <property type="nucleotide sequence ID" value="NZ_JBGMEK010000064.1"/>
</dbReference>
<sequence>MKQSIKVMQLLPALNSGGVERGTLDLARALVHAGHESTVVSSGGSMVKQLELEGSRHITLPIHKKSLSSLLQVRPLRQIILHERPDVLHVRSRVPAWLTYLAWRKLDPALRPRLISTAHGLYSVNRYSAIMASCEQVIAISECVNNYLLDNYKAYLQRPPEIIYRGVDTDEFNPDILPPDDWREGIEREFPNLRDKHWLLLPGRLTRWKGQEDFIELIQRLCKNRNDIHGVILGGAESNKRHYEEELKQKVKNLGIDSHLTFVGHRSDIRFWYKESSLVYNLSKRPEPFGRTVIESAAMGTPIIGYNIGGPAESLGVCFPQGLVEQSNTQALYDRTQELLNSGPQKVNLAREFTLEHQAEHTIEVYKTMLQESFGTSSD</sequence>
<evidence type="ECO:0000313" key="4">
    <source>
        <dbReference type="Proteomes" id="UP001569428"/>
    </source>
</evidence>
<keyword evidence="4" id="KW-1185">Reference proteome</keyword>
<protein>
    <submittedName>
        <fullName evidence="3">Glycosyltransferase family 4 protein</fullName>
    </submittedName>
</protein>
<evidence type="ECO:0000259" key="1">
    <source>
        <dbReference type="Pfam" id="PF00534"/>
    </source>
</evidence>
<proteinExistence type="predicted"/>
<dbReference type="PANTHER" id="PTHR12526:SF638">
    <property type="entry name" value="SPORE COAT PROTEIN SA"/>
    <property type="match status" value="1"/>
</dbReference>
<comment type="caution">
    <text evidence="3">The sequence shown here is derived from an EMBL/GenBank/DDBJ whole genome shotgun (WGS) entry which is preliminary data.</text>
</comment>
<organism evidence="3 4">
    <name type="scientific">Microbulbifer epialgicus</name>
    <dbReference type="NCBI Taxonomy" id="393907"/>
    <lineage>
        <taxon>Bacteria</taxon>
        <taxon>Pseudomonadati</taxon>
        <taxon>Pseudomonadota</taxon>
        <taxon>Gammaproteobacteria</taxon>
        <taxon>Cellvibrionales</taxon>
        <taxon>Microbulbiferaceae</taxon>
        <taxon>Microbulbifer</taxon>
    </lineage>
</organism>